<dbReference type="AlphaFoldDB" id="A0A6J4VKC4"/>
<sequence length="207" mass="21231">MKITLAATTLTLVSVLALAPGSAAQTSPPATAQDVAGRWVSVGCEATPGTSGPQHVKRNLRLTGDAWTVDLTVYADPGCNEPTLGVRVEGPYLLGPLSAAVPGATEALFVEAAVHVTPHSSAAADLLNGTPAGTCGTERWALGVQQSLGKTGCELLDVRTPSAEYELVKREGDRLFLGARPAASSDLNAPERRPTTLNAPLTLAGTP</sequence>
<dbReference type="PANTHER" id="PTHR31021">
    <property type="entry name" value="ADENOMATOSIS POLYPOSIS COLI DOWN-REGULATED 1"/>
    <property type="match status" value="1"/>
</dbReference>
<dbReference type="GO" id="GO:0017147">
    <property type="term" value="F:Wnt-protein binding"/>
    <property type="evidence" value="ECO:0007669"/>
    <property type="project" value="InterPro"/>
</dbReference>
<name>A0A6J4VKC4_9BACT</name>
<keyword evidence="4" id="KW-0472">Membrane</keyword>
<proteinExistence type="predicted"/>
<dbReference type="PANTHER" id="PTHR31021:SF1">
    <property type="entry name" value="CHROMOSOME UNDETERMINED SCAFFOLD_56, WHOLE GENOME SHOTGUN SEQUENCE"/>
    <property type="match status" value="1"/>
</dbReference>
<keyword evidence="3 7" id="KW-0732">Signal</keyword>
<feature type="chain" id="PRO_5026757435" description="APCDD1 domain-containing protein" evidence="7">
    <location>
        <begin position="20"/>
        <end position="207"/>
    </location>
</feature>
<evidence type="ECO:0000259" key="8">
    <source>
        <dbReference type="SMART" id="SM01352"/>
    </source>
</evidence>
<comment type="subcellular location">
    <subcellularLocation>
        <location evidence="1">Membrane</location>
        <topology evidence="1">Single-pass membrane protein</topology>
    </subcellularLocation>
</comment>
<evidence type="ECO:0000256" key="5">
    <source>
        <dbReference type="ARBA" id="ARBA00023180"/>
    </source>
</evidence>
<dbReference type="InterPro" id="IPR042425">
    <property type="entry name" value="APCDD1"/>
</dbReference>
<accession>A0A6J4VKC4</accession>
<protein>
    <recommendedName>
        <fullName evidence="8">APCDD1 domain-containing protein</fullName>
    </recommendedName>
</protein>
<evidence type="ECO:0000313" key="9">
    <source>
        <dbReference type="EMBL" id="CAA9581295.1"/>
    </source>
</evidence>
<feature type="domain" description="APCDD1" evidence="8">
    <location>
        <begin position="19"/>
        <end position="207"/>
    </location>
</feature>
<evidence type="ECO:0000256" key="7">
    <source>
        <dbReference type="SAM" id="SignalP"/>
    </source>
</evidence>
<gene>
    <name evidence="9" type="ORF">AVDCRST_MAG19-3968</name>
</gene>
<organism evidence="9">
    <name type="scientific">uncultured Thermomicrobiales bacterium</name>
    <dbReference type="NCBI Taxonomy" id="1645740"/>
    <lineage>
        <taxon>Bacteria</taxon>
        <taxon>Pseudomonadati</taxon>
        <taxon>Thermomicrobiota</taxon>
        <taxon>Thermomicrobia</taxon>
        <taxon>Thermomicrobiales</taxon>
        <taxon>environmental samples</taxon>
    </lineage>
</organism>
<evidence type="ECO:0000256" key="3">
    <source>
        <dbReference type="ARBA" id="ARBA00022729"/>
    </source>
</evidence>
<feature type="region of interest" description="Disordered" evidence="6">
    <location>
        <begin position="183"/>
        <end position="207"/>
    </location>
</feature>
<evidence type="ECO:0000256" key="4">
    <source>
        <dbReference type="ARBA" id="ARBA00023136"/>
    </source>
</evidence>
<keyword evidence="2" id="KW-0812">Transmembrane</keyword>
<dbReference type="SMART" id="SM01352">
    <property type="entry name" value="APCDDC"/>
    <property type="match status" value="1"/>
</dbReference>
<feature type="signal peptide" evidence="7">
    <location>
        <begin position="1"/>
        <end position="19"/>
    </location>
</feature>
<keyword evidence="5" id="KW-0325">Glycoprotein</keyword>
<evidence type="ECO:0000256" key="1">
    <source>
        <dbReference type="ARBA" id="ARBA00004167"/>
    </source>
</evidence>
<dbReference type="Pfam" id="PF14921">
    <property type="entry name" value="APCDDC"/>
    <property type="match status" value="1"/>
</dbReference>
<dbReference type="EMBL" id="CADCWL010000222">
    <property type="protein sequence ID" value="CAA9581295.1"/>
    <property type="molecule type" value="Genomic_DNA"/>
</dbReference>
<dbReference type="InterPro" id="IPR029405">
    <property type="entry name" value="APCDD1_dom"/>
</dbReference>
<dbReference type="GO" id="GO:0030178">
    <property type="term" value="P:negative regulation of Wnt signaling pathway"/>
    <property type="evidence" value="ECO:0007669"/>
    <property type="project" value="InterPro"/>
</dbReference>
<evidence type="ECO:0000256" key="6">
    <source>
        <dbReference type="SAM" id="MobiDB-lite"/>
    </source>
</evidence>
<dbReference type="GO" id="GO:0005886">
    <property type="term" value="C:plasma membrane"/>
    <property type="evidence" value="ECO:0007669"/>
    <property type="project" value="InterPro"/>
</dbReference>
<reference evidence="9" key="1">
    <citation type="submission" date="2020-02" db="EMBL/GenBank/DDBJ databases">
        <authorList>
            <person name="Meier V. D."/>
        </authorList>
    </citation>
    <scope>NUCLEOTIDE SEQUENCE</scope>
    <source>
        <strain evidence="9">AVDCRST_MAG19</strain>
    </source>
</reference>
<evidence type="ECO:0000256" key="2">
    <source>
        <dbReference type="ARBA" id="ARBA00022692"/>
    </source>
</evidence>